<dbReference type="Pfam" id="PF02518">
    <property type="entry name" value="HATPase_c"/>
    <property type="match status" value="1"/>
</dbReference>
<keyword evidence="4" id="KW-0597">Phosphoprotein</keyword>
<dbReference type="SUPFAM" id="SSF47226">
    <property type="entry name" value="Histidine-containing phosphotransfer domain, HPT domain"/>
    <property type="match status" value="1"/>
</dbReference>
<evidence type="ECO:0000313" key="10">
    <source>
        <dbReference type="Proteomes" id="UP000053070"/>
    </source>
</evidence>
<dbReference type="PRINTS" id="PR00344">
    <property type="entry name" value="BCTRLSENSOR"/>
</dbReference>
<comment type="function">
    <text evidence="8">Involved in the transmission of sensory signals from the chemoreceptors to the flagellar motors. CheA is autophosphorylated; it can transfer its phosphate group to either CheB or CheY.</text>
</comment>
<dbReference type="AlphaFoldDB" id="A0A0G9ML76"/>
<accession>A0A0G9ML76</accession>
<dbReference type="Pfam" id="PF01627">
    <property type="entry name" value="Hpt"/>
    <property type="match status" value="1"/>
</dbReference>
<dbReference type="InterPro" id="IPR036890">
    <property type="entry name" value="HATPase_C_sf"/>
</dbReference>
<evidence type="ECO:0000256" key="6">
    <source>
        <dbReference type="ARBA" id="ARBA00022777"/>
    </source>
</evidence>
<keyword evidence="7" id="KW-0902">Two-component regulatory system</keyword>
<dbReference type="PROSITE" id="PS50109">
    <property type="entry name" value="HIS_KIN"/>
    <property type="match status" value="1"/>
</dbReference>
<dbReference type="InterPro" id="IPR036061">
    <property type="entry name" value="CheW-like_dom_sf"/>
</dbReference>
<dbReference type="SUPFAM" id="SSF50341">
    <property type="entry name" value="CheW-like"/>
    <property type="match status" value="2"/>
</dbReference>
<evidence type="ECO:0000313" key="9">
    <source>
        <dbReference type="EMBL" id="KLE31481.1"/>
    </source>
</evidence>
<evidence type="ECO:0000256" key="2">
    <source>
        <dbReference type="ARBA" id="ARBA00012438"/>
    </source>
</evidence>
<dbReference type="Gene3D" id="3.30.565.10">
    <property type="entry name" value="Histidine kinase-like ATPase, C-terminal domain"/>
    <property type="match status" value="1"/>
</dbReference>
<dbReference type="InterPro" id="IPR004358">
    <property type="entry name" value="Sig_transdc_His_kin-like_C"/>
</dbReference>
<dbReference type="EMBL" id="LBHC01000002">
    <property type="protein sequence ID" value="KLE31481.1"/>
    <property type="molecule type" value="Genomic_DNA"/>
</dbReference>
<dbReference type="SMART" id="SM00260">
    <property type="entry name" value="CheW"/>
    <property type="match status" value="1"/>
</dbReference>
<dbReference type="PANTHER" id="PTHR43395">
    <property type="entry name" value="SENSOR HISTIDINE KINASE CHEA"/>
    <property type="match status" value="1"/>
</dbReference>
<dbReference type="OrthoDB" id="9803176at2"/>
<dbReference type="Proteomes" id="UP000053070">
    <property type="component" value="Unassembled WGS sequence"/>
</dbReference>
<dbReference type="STRING" id="502682.BMF35_a0575"/>
<dbReference type="InterPro" id="IPR036641">
    <property type="entry name" value="HPT_dom_sf"/>
</dbReference>
<dbReference type="InterPro" id="IPR002545">
    <property type="entry name" value="CheW-lke_dom"/>
</dbReference>
<name>A0A0G9ML76_9SPHN</name>
<dbReference type="SMART" id="SM01231">
    <property type="entry name" value="H-kinase_dim"/>
    <property type="match status" value="1"/>
</dbReference>
<dbReference type="GO" id="GO:0006935">
    <property type="term" value="P:chemotaxis"/>
    <property type="evidence" value="ECO:0007669"/>
    <property type="project" value="InterPro"/>
</dbReference>
<keyword evidence="5" id="KW-0808">Transferase</keyword>
<organism evidence="9 10">
    <name type="scientific">Aurantiacibacter gangjinensis</name>
    <dbReference type="NCBI Taxonomy" id="502682"/>
    <lineage>
        <taxon>Bacteria</taxon>
        <taxon>Pseudomonadati</taxon>
        <taxon>Pseudomonadota</taxon>
        <taxon>Alphaproteobacteria</taxon>
        <taxon>Sphingomonadales</taxon>
        <taxon>Erythrobacteraceae</taxon>
        <taxon>Aurantiacibacter</taxon>
    </lineage>
</organism>
<dbReference type="FunFam" id="3.30.565.10:FF:000016">
    <property type="entry name" value="Chemotaxis protein CheA, putative"/>
    <property type="match status" value="1"/>
</dbReference>
<dbReference type="EC" id="2.7.13.3" evidence="2"/>
<dbReference type="PROSITE" id="PS50851">
    <property type="entry name" value="CHEW"/>
    <property type="match status" value="1"/>
</dbReference>
<dbReference type="RefSeq" id="WP_047006833.1">
    <property type="nucleotide sequence ID" value="NZ_CP018097.1"/>
</dbReference>
<dbReference type="PROSITE" id="PS50894">
    <property type="entry name" value="HPT"/>
    <property type="match status" value="1"/>
</dbReference>
<dbReference type="InterPro" id="IPR008207">
    <property type="entry name" value="Sig_transdc_His_kin_Hpt_dom"/>
</dbReference>
<reference evidence="9 10" key="1">
    <citation type="submission" date="2015-04" db="EMBL/GenBank/DDBJ databases">
        <title>The draft genome sequence of Erythrobacr gangjinensis K7-2.</title>
        <authorList>
            <person name="Zhuang L."/>
            <person name="Liu Y."/>
            <person name="Shao Z."/>
        </authorList>
    </citation>
    <scope>NUCLEOTIDE SEQUENCE [LARGE SCALE GENOMIC DNA]</scope>
    <source>
        <strain evidence="9 10">K7-2</strain>
    </source>
</reference>
<dbReference type="InterPro" id="IPR003594">
    <property type="entry name" value="HATPase_dom"/>
</dbReference>
<dbReference type="KEGG" id="egn:BMF35_a0575"/>
<evidence type="ECO:0000256" key="3">
    <source>
        <dbReference type="ARBA" id="ARBA00021495"/>
    </source>
</evidence>
<dbReference type="GO" id="GO:0005737">
    <property type="term" value="C:cytoplasm"/>
    <property type="evidence" value="ECO:0007669"/>
    <property type="project" value="InterPro"/>
</dbReference>
<dbReference type="Gene3D" id="1.20.120.160">
    <property type="entry name" value="HPT domain"/>
    <property type="match status" value="1"/>
</dbReference>
<dbReference type="InterPro" id="IPR051315">
    <property type="entry name" value="Bact_Chemotaxis_CheA"/>
</dbReference>
<dbReference type="GO" id="GO:0000155">
    <property type="term" value="F:phosphorelay sensor kinase activity"/>
    <property type="evidence" value="ECO:0007669"/>
    <property type="project" value="InterPro"/>
</dbReference>
<evidence type="ECO:0000256" key="8">
    <source>
        <dbReference type="ARBA" id="ARBA00035100"/>
    </source>
</evidence>
<evidence type="ECO:0000256" key="1">
    <source>
        <dbReference type="ARBA" id="ARBA00000085"/>
    </source>
</evidence>
<keyword evidence="6" id="KW-0418">Kinase</keyword>
<dbReference type="SMART" id="SM00073">
    <property type="entry name" value="HPT"/>
    <property type="match status" value="1"/>
</dbReference>
<gene>
    <name evidence="9" type="ORF">AAW01_07850</name>
</gene>
<evidence type="ECO:0000256" key="7">
    <source>
        <dbReference type="ARBA" id="ARBA00023012"/>
    </source>
</evidence>
<dbReference type="SMART" id="SM00387">
    <property type="entry name" value="HATPase_c"/>
    <property type="match status" value="1"/>
</dbReference>
<comment type="caution">
    <text evidence="9">The sequence shown here is derived from an EMBL/GenBank/DDBJ whole genome shotgun (WGS) entry which is preliminary data.</text>
</comment>
<dbReference type="Pfam" id="PF01584">
    <property type="entry name" value="CheW"/>
    <property type="match status" value="1"/>
</dbReference>
<keyword evidence="10" id="KW-1185">Reference proteome</keyword>
<evidence type="ECO:0000256" key="4">
    <source>
        <dbReference type="ARBA" id="ARBA00022553"/>
    </source>
</evidence>
<proteinExistence type="predicted"/>
<protein>
    <recommendedName>
        <fullName evidence="3">Chemotaxis protein CheA</fullName>
        <ecNumber evidence="2">2.7.13.3</ecNumber>
    </recommendedName>
</protein>
<dbReference type="PANTHER" id="PTHR43395:SF1">
    <property type="entry name" value="CHEMOTAXIS PROTEIN CHEA"/>
    <property type="match status" value="1"/>
</dbReference>
<comment type="catalytic activity">
    <reaction evidence="1">
        <text>ATP + protein L-histidine = ADP + protein N-phospho-L-histidine.</text>
        <dbReference type="EC" id="2.7.13.3"/>
    </reaction>
</comment>
<dbReference type="Pfam" id="PF02895">
    <property type="entry name" value="H-kinase_dim"/>
    <property type="match status" value="1"/>
</dbReference>
<dbReference type="InterPro" id="IPR005467">
    <property type="entry name" value="His_kinase_dom"/>
</dbReference>
<dbReference type="SUPFAM" id="SSF55874">
    <property type="entry name" value="ATPase domain of HSP90 chaperone/DNA topoisomerase II/histidine kinase"/>
    <property type="match status" value="1"/>
</dbReference>
<sequence length="784" mass="84698">MDDLLAEFIAETREMLEAVQEELVAWEADPADRAKLDGIFRFVHTVKGNCGFFDLPRLAALSHAAESALADVRGGKRQTDAKLVDAIFAVIDRIGEMVDTLEAGGEIPAGSDADLIAAFDANTVSGPAAETAPAKPENEDKKAEAVPAARSIRLPVNLLDRVMAGISDIVLVRNELGRHLREAEVAAQIGSTFDRLSGIIENLREDISQMRMHRLDHLYGPLPRLVRDLSAELGKKVSLEVEGGQVELDREVIELVRDPIVHILRNAIDHGIEMPDARKKAGKAETGSIEIFTRQTGNRISIAIVDDGAGIDTDRLGKKAVDAGIATAEEVQAMSQAAKLELIFEPGISTAAKVTSVSGRGVGMDVVRANIERLGGEISVTSELGEGTRLFVSLPATLSIVPSLTVQVGDHRFGVPRSYVEEIVSSRSEKLEFSTAGASRLVEYRGEKLRCCSLAGALEIDGEQGRDTDLLIIKIASGDLFALVVDQVLSHEDLVVKPLADVVMQSNLYTGASLLDDGSLVLMLHIAGISIQQGLLSDIIKKRRVFEDEATQQEAERPKIPAVLFATLDGRQRLVRMDSVNRITKVPSDAFRLDAADPQFVLNDVIVPLCGANHGELPEGQANVLLLGDGETEIGYLIDRVLDTVALDGTVMTDKASGEVEGVALLDGRAVEMLDCHWLFAQSGRPSESAQKATCRIDLSDQWARAILHPLVEAAGYRVIDVDAEEDADIAIALDEASQDSLRAAQVIQLQSDREAPTDGERNVYRYDREALVNALKSGRRTVA</sequence>
<dbReference type="InterPro" id="IPR004105">
    <property type="entry name" value="CheA-like_dim"/>
</dbReference>
<dbReference type="PATRIC" id="fig|502682.8.peg.1604"/>
<dbReference type="Gene3D" id="2.30.30.40">
    <property type="entry name" value="SH3 Domains"/>
    <property type="match status" value="1"/>
</dbReference>
<dbReference type="CDD" id="cd00088">
    <property type="entry name" value="HPT"/>
    <property type="match status" value="1"/>
</dbReference>
<evidence type="ECO:0000256" key="5">
    <source>
        <dbReference type="ARBA" id="ARBA00022679"/>
    </source>
</evidence>